<protein>
    <submittedName>
        <fullName evidence="1">Uncharacterized protein</fullName>
    </submittedName>
</protein>
<gene>
    <name evidence="1" type="ORF">PACLA_8A007423</name>
</gene>
<dbReference type="OrthoDB" id="6021232at2759"/>
<proteinExistence type="predicted"/>
<dbReference type="PANTHER" id="PTHR47018">
    <property type="entry name" value="CXC DOMAIN-CONTAINING PROTEIN-RELATED"/>
    <property type="match status" value="1"/>
</dbReference>
<sequence length="479" mass="54485">MERLRFSSFLDSLSDEELEYFDSAITVKDEYPESQEFVGLFDKYQHFCLMMRKEDPTFELWSSFLDMMSLLLVFVRATRESDWSVHVAVLRLMMPWYFAYDRTNYSRCLPAYWMEMVNLPESHPSVYHELSQVGAWTVQRHSNHAFASIACDQSIEETLNRDCKTPGGIKGITLNRGAVQRWILAQPERAAISRECEVMAGYHKVERASKELDQTRIRKLEESIMSVISTVKSMINPFENTTGELVAISSGAVAIDTVKDDLLKAEAKGESAAMEFIKERLLVGSNATQTDFHDPIKQQKLKTFSDNCTSKKKTSKEIIKDSKVFFARLLVVGQKRNLDLREVFQYSLSSVSFPLSNVDGTMAKTDKSALMRILEEKCTDVQVTKIPQGAIMLDAMAHIQSLRDIPDTFGKLSDLVLTQIVNMGSTNGCSRLDFFGDTYPQGSIKDMERERRAGKGAEVITIYGPEQKTPRQFKKFLSD</sequence>
<dbReference type="EMBL" id="CACRXK020012614">
    <property type="protein sequence ID" value="CAB4023657.1"/>
    <property type="molecule type" value="Genomic_DNA"/>
</dbReference>
<dbReference type="PANTHER" id="PTHR47018:SF3">
    <property type="entry name" value="MYCBP-ASSOCIATED PROTEIN"/>
    <property type="match status" value="1"/>
</dbReference>
<name>A0A6S7J0G6_PARCT</name>
<keyword evidence="2" id="KW-1185">Reference proteome</keyword>
<comment type="caution">
    <text evidence="1">The sequence shown here is derived from an EMBL/GenBank/DDBJ whole genome shotgun (WGS) entry which is preliminary data.</text>
</comment>
<reference evidence="1" key="1">
    <citation type="submission" date="2020-04" db="EMBL/GenBank/DDBJ databases">
        <authorList>
            <person name="Alioto T."/>
            <person name="Alioto T."/>
            <person name="Gomez Garrido J."/>
        </authorList>
    </citation>
    <scope>NUCLEOTIDE SEQUENCE</scope>
    <source>
        <strain evidence="1">A484AB</strain>
    </source>
</reference>
<accession>A0A6S7J0G6</accession>
<dbReference type="Proteomes" id="UP001152795">
    <property type="component" value="Unassembled WGS sequence"/>
</dbReference>
<organism evidence="1 2">
    <name type="scientific">Paramuricea clavata</name>
    <name type="common">Red gorgonian</name>
    <name type="synonym">Violescent sea-whip</name>
    <dbReference type="NCBI Taxonomy" id="317549"/>
    <lineage>
        <taxon>Eukaryota</taxon>
        <taxon>Metazoa</taxon>
        <taxon>Cnidaria</taxon>
        <taxon>Anthozoa</taxon>
        <taxon>Octocorallia</taxon>
        <taxon>Malacalcyonacea</taxon>
        <taxon>Plexauridae</taxon>
        <taxon>Paramuricea</taxon>
    </lineage>
</organism>
<evidence type="ECO:0000313" key="1">
    <source>
        <dbReference type="EMBL" id="CAB4023657.1"/>
    </source>
</evidence>
<evidence type="ECO:0000313" key="2">
    <source>
        <dbReference type="Proteomes" id="UP001152795"/>
    </source>
</evidence>
<dbReference type="AlphaFoldDB" id="A0A6S7J0G6"/>